<evidence type="ECO:0000256" key="1">
    <source>
        <dbReference type="ARBA" id="ARBA00008020"/>
    </source>
</evidence>
<keyword evidence="4" id="KW-0143">Chaperone</keyword>
<dbReference type="PANTHER" id="PTHR11353">
    <property type="entry name" value="CHAPERONIN"/>
    <property type="match status" value="1"/>
</dbReference>
<feature type="region of interest" description="Disordered" evidence="5">
    <location>
        <begin position="384"/>
        <end position="403"/>
    </location>
</feature>
<dbReference type="InterPro" id="IPR031981">
    <property type="entry name" value="MIEAP_C"/>
</dbReference>
<dbReference type="GO" id="GO:0140662">
    <property type="term" value="F:ATP-dependent protein folding chaperone"/>
    <property type="evidence" value="ECO:0007669"/>
    <property type="project" value="InterPro"/>
</dbReference>
<comment type="caution">
    <text evidence="7">The sequence shown here is derived from an EMBL/GenBank/DDBJ whole genome shotgun (WGS) entry which is preliminary data.</text>
</comment>
<accession>A0A8S3SD13</accession>
<keyword evidence="3" id="KW-0067">ATP-binding</keyword>
<proteinExistence type="inferred from homology"/>
<evidence type="ECO:0000259" key="6">
    <source>
        <dbReference type="Pfam" id="PF16026"/>
    </source>
</evidence>
<feature type="region of interest" description="Disordered" evidence="5">
    <location>
        <begin position="198"/>
        <end position="270"/>
    </location>
</feature>
<feature type="domain" description="Mitochondria-eating protein C-terminal" evidence="6">
    <location>
        <begin position="28"/>
        <end position="195"/>
    </location>
</feature>
<dbReference type="EMBL" id="CAJPWZ010001503">
    <property type="protein sequence ID" value="CAG2217087.1"/>
    <property type="molecule type" value="Genomic_DNA"/>
</dbReference>
<sequence>MTEQNKRQGNTNELPEKQLIKIVDWCYKRCLKIAKEQNNKIHETLWEVVRFIHFLGAKPKEAEHNKRIQCNIDVEDKMMIAAMEPFEEKAKSQLQCSTTLIDAVRKKCCEDYISSNPDSLASAKHFIMKCSELCWHVLSSNPPMVIDYENFEEQPMDPNKFNKYNRSGTTVEYVVWPALILHKDGPVLAKGTVQTNYEDKTAHRKKSADNIFAPPKRCKPTDTPTTKDDYTSNKMSDAVQCTKDSLKGDSHAKDSELRLTKPNNKDQLNDLSKKVDFKSIDPLCNSKKEKENKFNVDPGKQLSAHKEQDVKPGCALKTGDADNIDQSCRCLGKNGESINDQLIEGSSGVTTEGSKEIKNGTSNSAKGDKNIVDKMEETNKNGVKNEFENSSNKVTEHQSKSKNQYENISIKKGHTTRDRQEMKGDELNIPVHQGVKTQTEVMDAIDSKPHDDKYEPEPFSLDGSINPPTHSWESNTDDKYESPGNNQTVNANDGIPDSPTVSNIESKIKFYSKEGNQLNGPHQRTGTIQRELDKGCGINQSEVVQGMVFKRYVEGDVTKATNCKVAVYSCPLDSLQTETKGTVIIKSADELMNYSKGEENQIEAQIKSISDAGCSTAPTATEAGHCDRVYVDEIGDTSVIIFKQDKEESAIATIVIRGSTDNIIDDVERAVDDGINTFKALTKNGKLLPGAGATEIELAKQITTYGEGEPGLEQYAIKKFAESLENLPRAIAENAGAKATEVLSRLYAAHHEGKKNAGLDIETQGVGIKDSTEMKLVDLYLSKYWGLKFATQAACTILTVDQIIMAKAAGGPKPKENKDWDED</sequence>
<comment type="similarity">
    <text evidence="1">Belongs to the TCP-1 chaperonin family.</text>
</comment>
<dbReference type="InterPro" id="IPR027413">
    <property type="entry name" value="GROEL-like_equatorial_sf"/>
</dbReference>
<dbReference type="GO" id="GO:0005524">
    <property type="term" value="F:ATP binding"/>
    <property type="evidence" value="ECO:0007669"/>
    <property type="project" value="UniProtKB-KW"/>
</dbReference>
<keyword evidence="2" id="KW-0547">Nucleotide-binding</keyword>
<feature type="region of interest" description="Disordered" evidence="5">
    <location>
        <begin position="289"/>
        <end position="310"/>
    </location>
</feature>
<evidence type="ECO:0000313" key="7">
    <source>
        <dbReference type="EMBL" id="CAG2217087.1"/>
    </source>
</evidence>
<dbReference type="Gene3D" id="3.30.260.10">
    <property type="entry name" value="TCP-1-like chaperonin intermediate domain"/>
    <property type="match status" value="1"/>
</dbReference>
<keyword evidence="8" id="KW-1185">Reference proteome</keyword>
<dbReference type="AlphaFoldDB" id="A0A8S3SD13"/>
<dbReference type="Proteomes" id="UP000683360">
    <property type="component" value="Unassembled WGS sequence"/>
</dbReference>
<dbReference type="Pfam" id="PF16026">
    <property type="entry name" value="MIEAP"/>
    <property type="match status" value="1"/>
</dbReference>
<feature type="compositionally biased region" description="Basic and acidic residues" evidence="5">
    <location>
        <begin position="244"/>
        <end position="270"/>
    </location>
</feature>
<organism evidence="7 8">
    <name type="scientific">Mytilus edulis</name>
    <name type="common">Blue mussel</name>
    <dbReference type="NCBI Taxonomy" id="6550"/>
    <lineage>
        <taxon>Eukaryota</taxon>
        <taxon>Metazoa</taxon>
        <taxon>Spiralia</taxon>
        <taxon>Lophotrochozoa</taxon>
        <taxon>Mollusca</taxon>
        <taxon>Bivalvia</taxon>
        <taxon>Autobranchia</taxon>
        <taxon>Pteriomorphia</taxon>
        <taxon>Mytilida</taxon>
        <taxon>Mytiloidea</taxon>
        <taxon>Mytilidae</taxon>
        <taxon>Mytilinae</taxon>
        <taxon>Mytilus</taxon>
    </lineage>
</organism>
<evidence type="ECO:0000256" key="5">
    <source>
        <dbReference type="SAM" id="MobiDB-lite"/>
    </source>
</evidence>
<evidence type="ECO:0000256" key="2">
    <source>
        <dbReference type="ARBA" id="ARBA00022741"/>
    </source>
</evidence>
<dbReference type="Gene3D" id="3.50.7.10">
    <property type="entry name" value="GroEL"/>
    <property type="match status" value="2"/>
</dbReference>
<name>A0A8S3SD13_MYTED</name>
<evidence type="ECO:0000256" key="4">
    <source>
        <dbReference type="ARBA" id="ARBA00023186"/>
    </source>
</evidence>
<evidence type="ECO:0000256" key="3">
    <source>
        <dbReference type="ARBA" id="ARBA00022840"/>
    </source>
</evidence>
<dbReference type="InterPro" id="IPR002423">
    <property type="entry name" value="Cpn60/GroEL/TCP-1"/>
</dbReference>
<gene>
    <name evidence="7" type="ORF">MEDL_30802</name>
</gene>
<feature type="region of interest" description="Disordered" evidence="5">
    <location>
        <begin position="449"/>
        <end position="499"/>
    </location>
</feature>
<dbReference type="OrthoDB" id="1748577at2759"/>
<feature type="region of interest" description="Disordered" evidence="5">
    <location>
        <begin position="346"/>
        <end position="368"/>
    </location>
</feature>
<protein>
    <submittedName>
        <fullName evidence="7">CCT8</fullName>
    </submittedName>
</protein>
<dbReference type="InterPro" id="IPR017998">
    <property type="entry name" value="Chaperone_TCP-1"/>
</dbReference>
<dbReference type="SUPFAM" id="SSF52029">
    <property type="entry name" value="GroEL apical domain-like"/>
    <property type="match status" value="1"/>
</dbReference>
<dbReference type="Gene3D" id="1.10.560.10">
    <property type="entry name" value="GroEL-like equatorial domain"/>
    <property type="match status" value="1"/>
</dbReference>
<dbReference type="InterPro" id="IPR027410">
    <property type="entry name" value="TCP-1-like_intermed_sf"/>
</dbReference>
<evidence type="ECO:0000313" key="8">
    <source>
        <dbReference type="Proteomes" id="UP000683360"/>
    </source>
</evidence>
<dbReference type="Pfam" id="PF00118">
    <property type="entry name" value="Cpn60_TCP1"/>
    <property type="match status" value="2"/>
</dbReference>
<dbReference type="InterPro" id="IPR027409">
    <property type="entry name" value="GroEL-like_apical_dom_sf"/>
</dbReference>
<dbReference type="SUPFAM" id="SSF48592">
    <property type="entry name" value="GroEL equatorial domain-like"/>
    <property type="match status" value="1"/>
</dbReference>
<reference evidence="7" key="1">
    <citation type="submission" date="2021-03" db="EMBL/GenBank/DDBJ databases">
        <authorList>
            <person name="Bekaert M."/>
        </authorList>
    </citation>
    <scope>NUCLEOTIDE SEQUENCE</scope>
</reference>